<evidence type="ECO:0000259" key="4">
    <source>
        <dbReference type="Pfam" id="PF13439"/>
    </source>
</evidence>
<dbReference type="Proteomes" id="UP001183648">
    <property type="component" value="Unassembled WGS sequence"/>
</dbReference>
<keyword evidence="1" id="KW-0328">Glycosyltransferase</keyword>
<organism evidence="5 6">
    <name type="scientific">Nocardioides marmoribigeumensis</name>
    <dbReference type="NCBI Taxonomy" id="433649"/>
    <lineage>
        <taxon>Bacteria</taxon>
        <taxon>Bacillati</taxon>
        <taxon>Actinomycetota</taxon>
        <taxon>Actinomycetes</taxon>
        <taxon>Propionibacteriales</taxon>
        <taxon>Nocardioidaceae</taxon>
        <taxon>Nocardioides</taxon>
    </lineage>
</organism>
<dbReference type="EMBL" id="JAVDYG010000001">
    <property type="protein sequence ID" value="MDR7363943.1"/>
    <property type="molecule type" value="Genomic_DNA"/>
</dbReference>
<feature type="region of interest" description="Disordered" evidence="3">
    <location>
        <begin position="147"/>
        <end position="190"/>
    </location>
</feature>
<dbReference type="Gene3D" id="3.40.50.2000">
    <property type="entry name" value="Glycogen Phosphorylase B"/>
    <property type="match status" value="1"/>
</dbReference>
<name>A0ABU2BZV9_9ACTN</name>
<proteinExistence type="predicted"/>
<dbReference type="PANTHER" id="PTHR45947">
    <property type="entry name" value="SULFOQUINOVOSYL TRANSFERASE SQD2"/>
    <property type="match status" value="1"/>
</dbReference>
<evidence type="ECO:0000256" key="3">
    <source>
        <dbReference type="SAM" id="MobiDB-lite"/>
    </source>
</evidence>
<evidence type="ECO:0000313" key="6">
    <source>
        <dbReference type="Proteomes" id="UP001183648"/>
    </source>
</evidence>
<dbReference type="InterPro" id="IPR028098">
    <property type="entry name" value="Glyco_trans_4-like_N"/>
</dbReference>
<dbReference type="InterPro" id="IPR050194">
    <property type="entry name" value="Glycosyltransferase_grp1"/>
</dbReference>
<feature type="domain" description="Glycosyltransferase subfamily 4-like N-terminal" evidence="4">
    <location>
        <begin position="25"/>
        <end position="142"/>
    </location>
</feature>
<evidence type="ECO:0000313" key="5">
    <source>
        <dbReference type="EMBL" id="MDR7363943.1"/>
    </source>
</evidence>
<keyword evidence="2" id="KW-0808">Transferase</keyword>
<accession>A0ABU2BZV9</accession>
<comment type="caution">
    <text evidence="5">The sequence shown here is derived from an EMBL/GenBank/DDBJ whole genome shotgun (WGS) entry which is preliminary data.</text>
</comment>
<feature type="compositionally biased region" description="Low complexity" evidence="3">
    <location>
        <begin position="164"/>
        <end position="190"/>
    </location>
</feature>
<dbReference type="SUPFAM" id="SSF53756">
    <property type="entry name" value="UDP-Glycosyltransferase/glycogen phosphorylase"/>
    <property type="match status" value="1"/>
</dbReference>
<sequence length="227" mass="24340">MRIVIVSETFWPRTSSTSMSVRQVLDGLVDTSARAGHEPVLVTPGGGASDYRGVPVVRTRSVPTRTFPVGLPDPQVEQVLARVRPDAVHLASPWLLGASALRAARARGIPVVAELRWRGTPGCRRPLAAGLPLDRWWRRIHRDVHLTPVPTSRPHGRRAPSAPPRSARGGTAPTSTCSARTTATPTCTPAGPGTAYTRVAQRPWSVAVEELVMTWAEVASARLPLAG</sequence>
<evidence type="ECO:0000256" key="1">
    <source>
        <dbReference type="ARBA" id="ARBA00022676"/>
    </source>
</evidence>
<dbReference type="PANTHER" id="PTHR45947:SF3">
    <property type="entry name" value="SULFOQUINOVOSYL TRANSFERASE SQD2"/>
    <property type="match status" value="1"/>
</dbReference>
<evidence type="ECO:0000256" key="2">
    <source>
        <dbReference type="ARBA" id="ARBA00022679"/>
    </source>
</evidence>
<dbReference type="Pfam" id="PF13439">
    <property type="entry name" value="Glyco_transf_4"/>
    <property type="match status" value="1"/>
</dbReference>
<protein>
    <recommendedName>
        <fullName evidence="4">Glycosyltransferase subfamily 4-like N-terminal domain-containing protein</fullName>
    </recommendedName>
</protein>
<gene>
    <name evidence="5" type="ORF">J2S63_003496</name>
</gene>
<keyword evidence="6" id="KW-1185">Reference proteome</keyword>
<reference evidence="5 6" key="1">
    <citation type="submission" date="2023-07" db="EMBL/GenBank/DDBJ databases">
        <title>Sequencing the genomes of 1000 actinobacteria strains.</title>
        <authorList>
            <person name="Klenk H.-P."/>
        </authorList>
    </citation>
    <scope>NUCLEOTIDE SEQUENCE [LARGE SCALE GENOMIC DNA]</scope>
    <source>
        <strain evidence="5 6">DSM 19426</strain>
    </source>
</reference>
<dbReference type="RefSeq" id="WP_310304913.1">
    <property type="nucleotide sequence ID" value="NZ_BAAAPS010000005.1"/>
</dbReference>